<evidence type="ECO:0000313" key="2">
    <source>
        <dbReference type="Proteomes" id="UP000037997"/>
    </source>
</evidence>
<reference evidence="1 2" key="1">
    <citation type="submission" date="2014-06" db="EMBL/GenBank/DDBJ databases">
        <title>Helicobacter pullorum isolates in fresh chicken meat - phenotypic and genotypic features.</title>
        <authorList>
            <person name="Borges V."/>
            <person name="Santos A."/>
            <person name="Correia C.B."/>
            <person name="Saraiva M."/>
            <person name="Menard A."/>
            <person name="Vieira L."/>
            <person name="Sampaio D.A."/>
            <person name="Gomes J.P."/>
            <person name="Oleastro M."/>
        </authorList>
    </citation>
    <scope>NUCLEOTIDE SEQUENCE [LARGE SCALE GENOMIC DNA]</scope>
    <source>
        <strain evidence="1 2">229334/12</strain>
    </source>
</reference>
<comment type="caution">
    <text evidence="1">The sequence shown here is derived from an EMBL/GenBank/DDBJ whole genome shotgun (WGS) entry which is preliminary data.</text>
</comment>
<dbReference type="Proteomes" id="UP000037997">
    <property type="component" value="Unassembled WGS sequence"/>
</dbReference>
<dbReference type="PATRIC" id="fig|35818.11.peg.2221"/>
<dbReference type="STRING" id="35818.HPU229336_05025"/>
<dbReference type="Pfam" id="PF06122">
    <property type="entry name" value="TraH"/>
    <property type="match status" value="1"/>
</dbReference>
<accession>A0A0N1E7R1</accession>
<sequence length="486" mass="53293">MVTVKKKIVVSVILSAMLGQQVANASLSNFVSQSLDTAVLNQDAGYFKSQAGGLMSLGSSRIRFGGGNGIINPFNIQTPSLNIGCSGIDMVFGGFSYLNFDNIVEKLKKITTAAPAFAFKIALSTLCKDCDTIMTELEQIANAINGMNFDTCTALNNWSDKLAGSLKSNIGSTAIESGVVEDWISGFSDGVSDSVNRFTNFINGKFPSDDGGTASDKVYGQGSLLRQVLEHRKDIYFRKLIGENDYEDLLRDLIGDVVVFDSGKQSVSTGEETVDFKSIFIGGSLEAKEFASAVFGEFDTQQTKESTLRILTWSIVKDNKTGNYKKPTESDSKEVKIKHFIGEISNRIQKIVENGRANKELSEDDKYFISALSMPIVKLVDVLIASPNINGEPYFKIAAVSTFNDFINGLIADVQKALIIGMDKTQIEKEIQEEHLSKFREKVSKMRAEVDARAKIFKSKFADETKQLEAIENLVKGYNVRTQAGK</sequence>
<dbReference type="EMBL" id="JNOC01000078">
    <property type="protein sequence ID" value="KPH54962.1"/>
    <property type="molecule type" value="Genomic_DNA"/>
</dbReference>
<dbReference type="RefSeq" id="WP_040500132.1">
    <property type="nucleotide sequence ID" value="NZ_CABKNZ010000039.1"/>
</dbReference>
<dbReference type="InterPro" id="IPR010927">
    <property type="entry name" value="T4SS_TraH"/>
</dbReference>
<evidence type="ECO:0000313" key="1">
    <source>
        <dbReference type="EMBL" id="KPH54962.1"/>
    </source>
</evidence>
<name>A0A0N1E7R1_9HELI</name>
<dbReference type="AlphaFoldDB" id="A0A0N1E7R1"/>
<protein>
    <submittedName>
        <fullName evidence="1">Uncharacterized protein</fullName>
    </submittedName>
</protein>
<proteinExistence type="predicted"/>
<organism evidence="1 2">
    <name type="scientific">Helicobacter pullorum</name>
    <dbReference type="NCBI Taxonomy" id="35818"/>
    <lineage>
        <taxon>Bacteria</taxon>
        <taxon>Pseudomonadati</taxon>
        <taxon>Campylobacterota</taxon>
        <taxon>Epsilonproteobacteria</taxon>
        <taxon>Campylobacterales</taxon>
        <taxon>Helicobacteraceae</taxon>
        <taxon>Helicobacter</taxon>
    </lineage>
</organism>
<gene>
    <name evidence="1" type="ORF">HPU229334_11225</name>
</gene>